<proteinExistence type="predicted"/>
<protein>
    <submittedName>
        <fullName evidence="2">Uncharacterized protein</fullName>
    </submittedName>
</protein>
<evidence type="ECO:0000256" key="1">
    <source>
        <dbReference type="SAM" id="MobiDB-lite"/>
    </source>
</evidence>
<dbReference type="Proteomes" id="UP000006320">
    <property type="component" value="Unassembled WGS sequence"/>
</dbReference>
<feature type="region of interest" description="Disordered" evidence="1">
    <location>
        <begin position="16"/>
        <end position="38"/>
    </location>
</feature>
<sequence>MAGRSARCCYAAKETGFTPDSVPASGYHQKQKSPNGQR</sequence>
<comment type="caution">
    <text evidence="2">The sequence shown here is derived from an EMBL/GenBank/DDBJ whole genome shotgun (WGS) entry which is preliminary data.</text>
</comment>
<evidence type="ECO:0000313" key="3">
    <source>
        <dbReference type="Proteomes" id="UP000006320"/>
    </source>
</evidence>
<accession>A0AAV3V744</accession>
<name>A0AAV3V744_9ALTE</name>
<gene>
    <name evidence="2" type="ORF">GCHA_4505</name>
</gene>
<dbReference type="EMBL" id="BAEM01000060">
    <property type="protein sequence ID" value="GAC12423.1"/>
    <property type="molecule type" value="Genomic_DNA"/>
</dbReference>
<dbReference type="AlphaFoldDB" id="A0AAV3V744"/>
<evidence type="ECO:0000313" key="2">
    <source>
        <dbReference type="EMBL" id="GAC12423.1"/>
    </source>
</evidence>
<reference evidence="2 3" key="1">
    <citation type="journal article" date="2017" name="Antonie Van Leeuwenhoek">
        <title>Rhizobium rhizosphaerae sp. nov., a novel species isolated from rice rhizosphere.</title>
        <authorList>
            <person name="Zhao J.J."/>
            <person name="Zhang J."/>
            <person name="Zhang R.J."/>
            <person name="Zhang C.W."/>
            <person name="Yin H.Q."/>
            <person name="Zhang X.X."/>
        </authorList>
    </citation>
    <scope>NUCLEOTIDE SEQUENCE [LARGE SCALE GENOMIC DNA]</scope>
    <source>
        <strain evidence="2 3">S18K6</strain>
    </source>
</reference>
<organism evidence="2 3">
    <name type="scientific">Paraglaciecola chathamensis S18K6</name>
    <dbReference type="NCBI Taxonomy" id="1127672"/>
    <lineage>
        <taxon>Bacteria</taxon>
        <taxon>Pseudomonadati</taxon>
        <taxon>Pseudomonadota</taxon>
        <taxon>Gammaproteobacteria</taxon>
        <taxon>Alteromonadales</taxon>
        <taxon>Alteromonadaceae</taxon>
        <taxon>Paraglaciecola</taxon>
    </lineage>
</organism>